<gene>
    <name evidence="2" type="ORF">NCTC13492_01857</name>
    <name evidence="1" type="ORF">SAMN05421542_3043</name>
</gene>
<accession>A0A2X2XRX4</accession>
<dbReference type="EMBL" id="UAWB01000002">
    <property type="protein sequence ID" value="SQB28569.1"/>
    <property type="molecule type" value="Genomic_DNA"/>
</dbReference>
<proteinExistence type="predicted"/>
<dbReference type="Proteomes" id="UP000199426">
    <property type="component" value="Unassembled WGS sequence"/>
</dbReference>
<evidence type="ECO:0000313" key="4">
    <source>
        <dbReference type="Proteomes" id="UP000251670"/>
    </source>
</evidence>
<dbReference type="EMBL" id="FNEG01000004">
    <property type="protein sequence ID" value="SDJ21397.1"/>
    <property type="molecule type" value="Genomic_DNA"/>
</dbReference>
<organism evidence="2 4">
    <name type="scientific">Chryseobacterium jejuense</name>
    <dbReference type="NCBI Taxonomy" id="445960"/>
    <lineage>
        <taxon>Bacteria</taxon>
        <taxon>Pseudomonadati</taxon>
        <taxon>Bacteroidota</taxon>
        <taxon>Flavobacteriia</taxon>
        <taxon>Flavobacteriales</taxon>
        <taxon>Weeksellaceae</taxon>
        <taxon>Chryseobacterium group</taxon>
        <taxon>Chryseobacterium</taxon>
    </lineage>
</organism>
<reference evidence="2 4" key="2">
    <citation type="submission" date="2018-06" db="EMBL/GenBank/DDBJ databases">
        <authorList>
            <consortium name="Pathogen Informatics"/>
            <person name="Doyle S."/>
        </authorList>
    </citation>
    <scope>NUCLEOTIDE SEQUENCE [LARGE SCALE GENOMIC DNA]</scope>
    <source>
        <strain evidence="2 4">NCTC13492</strain>
    </source>
</reference>
<dbReference type="Proteomes" id="UP000251670">
    <property type="component" value="Unassembled WGS sequence"/>
</dbReference>
<dbReference type="RefSeq" id="WP_089737265.1">
    <property type="nucleotide sequence ID" value="NZ_FNEG01000004.1"/>
</dbReference>
<dbReference type="STRING" id="445960.SAMN05421542_3043"/>
<evidence type="ECO:0000313" key="2">
    <source>
        <dbReference type="EMBL" id="SQB28569.1"/>
    </source>
</evidence>
<dbReference type="OrthoDB" id="1205007at2"/>
<protein>
    <submittedName>
        <fullName evidence="2">Uncharacterized protein</fullName>
    </submittedName>
</protein>
<reference evidence="1 3" key="1">
    <citation type="submission" date="2016-10" db="EMBL/GenBank/DDBJ databases">
        <authorList>
            <person name="Varghese N."/>
            <person name="Submissions S."/>
        </authorList>
    </citation>
    <scope>NUCLEOTIDE SEQUENCE [LARGE SCALE GENOMIC DNA]</scope>
    <source>
        <strain evidence="1 3">DSM 19299</strain>
    </source>
</reference>
<sequence>MSNQTPVTHRYYPRLSSVVTKDDIPDILGFIKDGVTNLLDTIYYKDLQYSKGPKGDSAFYSLSIVSKRIDIEIPGTGIALVLNPDLKDNDSKISAFPITVEYQWKILAYLRYFSLGNFSFEPQQIFEVALRVLNVTEEQAIAHFVNTFVRPSDQNITPLMQFVKDINASQNLGLTLPSNATTVTEVVQDIFHKSAGKYASLVAFATYLLTSDLQETGNKVKTFFKSLMPQDIDEFIKEVVIPKFKATLILSAAIEFPRSILKPVNPLKHPTAPLEVIEDDTKKVTISFGEALFYADTEKGFGYNMDLVLNMSNPAQIGNTGFVIDIHNLKIDLSRTENIAEADADGRPKEFMGVYMEYTEIFLPKKWFKKKNPEGNKQQTIGISANHMLIGTGGLSGNIAIRPTYAVKTEGTETTVVDYFSKFFTLDYTNLKVKSMSSSNETAIHSMDELKNFMNGLASPSELKFVYPMGLRTVAGDYREFQKEEDYYKFLASLSMDSLDNDNRTLWFNLGKDTDKSWELGFSKFDIDFHQGQVVRSSLHAGLKIKKFKGYNGQDMIIDVVGEWESKENFKLSAAILPFGLPMNLFDILTFNLQRVEIGKKNDNFYIEADTKITFPEDTFGERLLGKEGIDLPAIRYYANGKFEIAGGSSIIPTNLHLNLGPVRMAVTAIHMGTVQRMYKDKMRTYNYIGFDGGININPLGLDVRGNGVKYYYTADNDEMVAKYGGSEGDYKDSYFHISTLEVDLVIPGTASATSAVAIIKGALTIPEPGVSTEYRGKVSLQLPKMNISGSAEMAFDPKYPGFLVDASVELPFVIPLGSFGIFGFRGLIGYRYIAHKKAIGMTENNSWYDYYVHPQRGINTDKFIGPQHTQEYSAPFSFGAGASLATLDGRLASLRAMVLLSVPSMFAIDAGLTIISERLGLTEDDPKVPPFYAYVIVGDNSLEIGAGGNFQLNKNNGSFIDIKAEVQMGFFFKNQKPWYVNFGTREKPIRASLFKDSVNIRAESYLMIAAKGIEAGARVDFNLNLIIVKVYAAIEVGAHISFERPQVGGYIYVEGGAEINLFIVSVSLFVSIYFRVELILPFLILAQLKLELKVRLGIFKIKFKVNLSIKWEKNPDVDTSAVPPLTHESDPPHIDYPKVERLKNAVKGVHMLTNETFDLPVVQVNNVPLPAIKDHEKLPTIPLDTYIDIKIEKGLIPTAAAGEKIGGHTSGATEYTDLIPPHKTQPGGHVLRQVKHQYSLEDVEIKILNKQGTAWNKYNPYRAVLTDTEANNIGNIDKFKLGFWQKINGKYDTIRILASTPFSFLDSAQPGWFIPEQYGITASSLFCTKTEKVWHESNVLDKTVGTVYNQPAGAPYNLINGAYYNLLGTVSDDTDYMVVSNASNPHNEPKSLKMTNGNTMVVLLPESSAEVRLLLSTMASKVTIRYYKDVFSNAVYQNYALIAEVTKTKAELGSELAYNSVNYGGQYVSKIEIIPYNVNQQEIDDINAQIDQIWANAIANTTGEVTRIILSEEEQREYDRLLEILVKLKAGGCTISECKELDFNVMHVQNNYNGFGNGVVNFNMSKVATKWADYEVPYKMITGGDTPPFVDFNTHSVIFLFLPARFSSQVIKHNSIITKITDKADGIDICYSSDYPKEDTTKAVIIKVSRTTQKPLNLKFTPDCGCVPKEESCVKDTRLCNFLTNLMKQLNTCIQNYGGDDVSELRSNRKCFDVFIKNIYDFDSANIDYGLIENNPELKNLLEKLKMHLNTTGATMSEALMLTKKISDIIFNLGNCGCTDDNNDPGNTVTNCYTLFHKVKWITAEEHEYQQTIPSQPAVQADMQLMQEAMSKVVQPVWRPNSVYYINLKLKDNVNGDTPHIIDYYFAFKTAGPIGHFEKKNDKYIEKLKDADGNLTNKKKNIDEYPITSLKSYIDLKKSYPNVDGDLLMSKPLFYGHKQCKIEFFFTKPYIYNMLKNWSEHPEMGVKGIMGSINMVIKDPITNVSIPYPLPEDWKKNETVPGVIPDWSENDPNLPLGIQQMLNYVNHVNQGNSGIACSIDLGKPVKPKSYKYSVELTDLHPEKLYTAMVFNAFDDDGDGKYKTQPAPTTEDPEKVYEENQKIHEFVFRTSRYRDFKEQVESYQLKEYDDKNVVIGQKEAIYEVKADLKQQQLNDLYILASEGAENPNLKALSNTYSEPFDRAFEGVMGLKPLNPPTHTEFVKIVNSNNDVVALLIRNPEPFNDPRIPLDDMKECLKVLNALNKHNDNFQLIYAKDYSQILVVHKSNKIQDQKLKLQFMYKSWDGSAYTEVTESRVTINELKLNN</sequence>
<evidence type="ECO:0000313" key="3">
    <source>
        <dbReference type="Proteomes" id="UP000199426"/>
    </source>
</evidence>
<name>A0A2X2XRX4_CHRJE</name>
<keyword evidence="3" id="KW-1185">Reference proteome</keyword>
<evidence type="ECO:0000313" key="1">
    <source>
        <dbReference type="EMBL" id="SDJ21397.1"/>
    </source>
</evidence>